<dbReference type="EMBL" id="JACRWH010000027">
    <property type="protein sequence ID" value="MBC6012535.1"/>
    <property type="molecule type" value="Genomic_DNA"/>
</dbReference>
<keyword evidence="2" id="KW-1185">Reference proteome</keyword>
<accession>A0ABR7KII0</accession>
<organism evidence="1 2">
    <name type="scientific">Holdemanella hominis</name>
    <dbReference type="NCBI Taxonomy" id="2764327"/>
    <lineage>
        <taxon>Bacteria</taxon>
        <taxon>Bacillati</taxon>
        <taxon>Bacillota</taxon>
        <taxon>Erysipelotrichia</taxon>
        <taxon>Erysipelotrichales</taxon>
        <taxon>Erysipelotrichaceae</taxon>
        <taxon>Holdemanella</taxon>
    </lineage>
</organism>
<gene>
    <name evidence="1" type="ORF">H8911_07280</name>
</gene>
<evidence type="ECO:0000313" key="1">
    <source>
        <dbReference type="EMBL" id="MBC6012535.1"/>
    </source>
</evidence>
<sequence length="139" mass="16525">MQQTAKTGVLFLYPRLSTIAVLHLRHFETSFTNYKREEPDANRIIVIRLKTLGSYTNIQIGSTYTDLNDYSYFYTLHDIENYYVYDRAKFTYLIDKSKVIFKQRLIDDIDKPFKYVSIELLEGHYIDDLSLNALKIFLE</sequence>
<reference evidence="1 2" key="1">
    <citation type="submission" date="2020-08" db="EMBL/GenBank/DDBJ databases">
        <authorList>
            <person name="Liu C."/>
            <person name="Sun Q."/>
        </authorList>
    </citation>
    <scope>NUCLEOTIDE SEQUENCE [LARGE SCALE GENOMIC DNA]</scope>
    <source>
        <strain evidence="1 2">L34</strain>
    </source>
</reference>
<evidence type="ECO:0000313" key="2">
    <source>
        <dbReference type="Proteomes" id="UP000649075"/>
    </source>
</evidence>
<comment type="caution">
    <text evidence="1">The sequence shown here is derived from an EMBL/GenBank/DDBJ whole genome shotgun (WGS) entry which is preliminary data.</text>
</comment>
<protein>
    <submittedName>
        <fullName evidence="1">Uncharacterized protein</fullName>
    </submittedName>
</protein>
<name>A0ABR7KII0_9FIRM</name>
<proteinExistence type="predicted"/>
<dbReference type="Proteomes" id="UP000649075">
    <property type="component" value="Unassembled WGS sequence"/>
</dbReference>